<evidence type="ECO:0000259" key="3">
    <source>
        <dbReference type="PROSITE" id="PS51186"/>
    </source>
</evidence>
<organism evidence="4 5">
    <name type="scientific">Paenibacillus barcinonensis</name>
    <dbReference type="NCBI Taxonomy" id="198119"/>
    <lineage>
        <taxon>Bacteria</taxon>
        <taxon>Bacillati</taxon>
        <taxon>Bacillota</taxon>
        <taxon>Bacilli</taxon>
        <taxon>Bacillales</taxon>
        <taxon>Paenibacillaceae</taxon>
        <taxon>Paenibacillus</taxon>
    </lineage>
</organism>
<dbReference type="AlphaFoldDB" id="A0A2V4VS59"/>
<keyword evidence="1 4" id="KW-0808">Transferase</keyword>
<gene>
    <name evidence="4" type="ORF">DFQ00_11229</name>
</gene>
<dbReference type="InterPro" id="IPR050680">
    <property type="entry name" value="YpeA/RimI_acetyltransf"/>
</dbReference>
<dbReference type="Pfam" id="PF00583">
    <property type="entry name" value="Acetyltransf_1"/>
    <property type="match status" value="1"/>
</dbReference>
<dbReference type="PROSITE" id="PS51186">
    <property type="entry name" value="GNAT"/>
    <property type="match status" value="1"/>
</dbReference>
<dbReference type="GO" id="GO:0016747">
    <property type="term" value="F:acyltransferase activity, transferring groups other than amino-acyl groups"/>
    <property type="evidence" value="ECO:0007669"/>
    <property type="project" value="InterPro"/>
</dbReference>
<evidence type="ECO:0000256" key="1">
    <source>
        <dbReference type="ARBA" id="ARBA00022679"/>
    </source>
</evidence>
<dbReference type="CDD" id="cd04301">
    <property type="entry name" value="NAT_SF"/>
    <property type="match status" value="1"/>
</dbReference>
<dbReference type="PANTHER" id="PTHR43420">
    <property type="entry name" value="ACETYLTRANSFERASE"/>
    <property type="match status" value="1"/>
</dbReference>
<evidence type="ECO:0000313" key="5">
    <source>
        <dbReference type="Proteomes" id="UP000247790"/>
    </source>
</evidence>
<sequence length="201" mass="22583">MKPTTASDQQNTALQLRPARKEDVDQMLPLLVQAIDDIAYALAGEGDHEQAMCILREYMTQEHNRISYQNITVMEQEGQIAGILVAYAGDDADRLDQPILDRAGRSTDEKYTLVKETRPGEYYLDTLSVSEPFQGQGIGRALMAAFEQQGKQLGHTRAALIVEEDNGRARQLYERQGYVQDEVILIGGHAYYHMIKPIQAL</sequence>
<evidence type="ECO:0000313" key="4">
    <source>
        <dbReference type="EMBL" id="PYE47580.1"/>
    </source>
</evidence>
<accession>A0A2V4VS59</accession>
<evidence type="ECO:0000256" key="2">
    <source>
        <dbReference type="ARBA" id="ARBA00023315"/>
    </source>
</evidence>
<dbReference type="PANTHER" id="PTHR43420:SF47">
    <property type="entry name" value="N-ACETYLTRANSFERASE DOMAIN-CONTAINING PROTEIN"/>
    <property type="match status" value="1"/>
</dbReference>
<dbReference type="EMBL" id="QJSW01000012">
    <property type="protein sequence ID" value="PYE47580.1"/>
    <property type="molecule type" value="Genomic_DNA"/>
</dbReference>
<name>A0A2V4VS59_PAEBA</name>
<proteinExistence type="predicted"/>
<dbReference type="SUPFAM" id="SSF55729">
    <property type="entry name" value="Acyl-CoA N-acyltransferases (Nat)"/>
    <property type="match status" value="1"/>
</dbReference>
<feature type="domain" description="N-acetyltransferase" evidence="3">
    <location>
        <begin position="14"/>
        <end position="199"/>
    </location>
</feature>
<keyword evidence="2" id="KW-0012">Acyltransferase</keyword>
<protein>
    <submittedName>
        <fullName evidence="4">Acetyltransferase (GNAT) family protein</fullName>
    </submittedName>
</protein>
<comment type="caution">
    <text evidence="4">The sequence shown here is derived from an EMBL/GenBank/DDBJ whole genome shotgun (WGS) entry which is preliminary data.</text>
</comment>
<dbReference type="InterPro" id="IPR000182">
    <property type="entry name" value="GNAT_dom"/>
</dbReference>
<dbReference type="Gene3D" id="3.40.630.30">
    <property type="match status" value="1"/>
</dbReference>
<reference evidence="4 5" key="1">
    <citation type="submission" date="2018-06" db="EMBL/GenBank/DDBJ databases">
        <title>Genomic Encyclopedia of Type Strains, Phase III (KMG-III): the genomes of soil and plant-associated and newly described type strains.</title>
        <authorList>
            <person name="Whitman W."/>
        </authorList>
    </citation>
    <scope>NUCLEOTIDE SEQUENCE [LARGE SCALE GENOMIC DNA]</scope>
    <source>
        <strain evidence="4 5">CECT 7022</strain>
    </source>
</reference>
<dbReference type="Proteomes" id="UP000247790">
    <property type="component" value="Unassembled WGS sequence"/>
</dbReference>
<dbReference type="RefSeq" id="WP_244213910.1">
    <property type="nucleotide sequence ID" value="NZ_CP054614.1"/>
</dbReference>
<dbReference type="InterPro" id="IPR016181">
    <property type="entry name" value="Acyl_CoA_acyltransferase"/>
</dbReference>